<evidence type="ECO:0000259" key="1">
    <source>
        <dbReference type="PROSITE" id="PS50824"/>
    </source>
</evidence>
<proteinExistence type="predicted"/>
<reference evidence="2" key="3">
    <citation type="submission" date="2025-09" db="UniProtKB">
        <authorList>
            <consortium name="Ensembl"/>
        </authorList>
    </citation>
    <scope>IDENTIFICATION</scope>
</reference>
<reference evidence="2" key="2">
    <citation type="submission" date="2025-08" db="UniProtKB">
        <authorList>
            <consortium name="Ensembl"/>
        </authorList>
    </citation>
    <scope>IDENTIFICATION</scope>
</reference>
<evidence type="ECO:0000313" key="3">
    <source>
        <dbReference type="Proteomes" id="UP000265080"/>
    </source>
</evidence>
<dbReference type="GeneTree" id="ENSGT00940000177712"/>
<evidence type="ECO:0000313" key="2">
    <source>
        <dbReference type="Ensembl" id="ENSAPEP00000005187.1"/>
    </source>
</evidence>
<name>A0A3P8RZ99_AMPPE</name>
<dbReference type="Pfam" id="PF02758">
    <property type="entry name" value="PYRIN"/>
    <property type="match status" value="1"/>
</dbReference>
<dbReference type="Gene3D" id="1.10.533.10">
    <property type="entry name" value="Death Domain, Fas"/>
    <property type="match status" value="1"/>
</dbReference>
<dbReference type="STRING" id="161767.ENSAPEP00000005187"/>
<dbReference type="InterPro" id="IPR004020">
    <property type="entry name" value="DAPIN"/>
</dbReference>
<accession>A0A3P8RZ99</accession>
<dbReference type="Ensembl" id="ENSAPET00000005326.1">
    <property type="protein sequence ID" value="ENSAPEP00000005187.1"/>
    <property type="gene ID" value="ENSAPEG00000003724.1"/>
</dbReference>
<dbReference type="PROSITE" id="PS50824">
    <property type="entry name" value="DAPIN"/>
    <property type="match status" value="1"/>
</dbReference>
<keyword evidence="3" id="KW-1185">Reference proteome</keyword>
<sequence length="123" mass="14043">VENSYRTLRPMDATQQLIQVLDHLRSEDLKAFQHLLTLQSDPIPVCRLEAADRTGTVDLMVQKYHAEGAMQVTEEILRQLNYNQLKHKGKQQNKRTKLSVTAARETEFKLSTESTQCPTAASF</sequence>
<dbReference type="SMART" id="SM01289">
    <property type="entry name" value="PYRIN"/>
    <property type="match status" value="1"/>
</dbReference>
<dbReference type="AlphaFoldDB" id="A0A3P8RZ99"/>
<dbReference type="Proteomes" id="UP000265080">
    <property type="component" value="Chromosome 2"/>
</dbReference>
<dbReference type="InterPro" id="IPR011029">
    <property type="entry name" value="DEATH-like_dom_sf"/>
</dbReference>
<organism evidence="2 3">
    <name type="scientific">Amphiprion percula</name>
    <name type="common">Orange clownfish</name>
    <name type="synonym">Lutjanus percula</name>
    <dbReference type="NCBI Taxonomy" id="161767"/>
    <lineage>
        <taxon>Eukaryota</taxon>
        <taxon>Metazoa</taxon>
        <taxon>Chordata</taxon>
        <taxon>Craniata</taxon>
        <taxon>Vertebrata</taxon>
        <taxon>Euteleostomi</taxon>
        <taxon>Actinopterygii</taxon>
        <taxon>Neopterygii</taxon>
        <taxon>Teleostei</taxon>
        <taxon>Neoteleostei</taxon>
        <taxon>Acanthomorphata</taxon>
        <taxon>Ovalentaria</taxon>
        <taxon>Pomacentridae</taxon>
        <taxon>Amphiprion</taxon>
    </lineage>
</organism>
<feature type="domain" description="Pyrin" evidence="1">
    <location>
        <begin position="11"/>
        <end position="95"/>
    </location>
</feature>
<protein>
    <recommendedName>
        <fullName evidence="1">Pyrin domain-containing protein</fullName>
    </recommendedName>
</protein>
<dbReference type="SUPFAM" id="SSF47986">
    <property type="entry name" value="DEATH domain"/>
    <property type="match status" value="1"/>
</dbReference>
<reference evidence="2 3" key="1">
    <citation type="submission" date="2018-03" db="EMBL/GenBank/DDBJ databases">
        <title>Finding Nemo's genes: A chromosome-scale reference assembly of the genome of the orange clownfish Amphiprion percula.</title>
        <authorList>
            <person name="Lehmann R."/>
        </authorList>
    </citation>
    <scope>NUCLEOTIDE SEQUENCE</scope>
</reference>